<accession>A0A1X0RFT7</accession>
<dbReference type="Proteomes" id="UP000242414">
    <property type="component" value="Unassembled WGS sequence"/>
</dbReference>
<dbReference type="AlphaFoldDB" id="A0A1X0RFT7"/>
<reference evidence="1" key="1">
    <citation type="journal article" date="2016" name="Proc. Natl. Acad. Sci. U.S.A.">
        <title>Lipid metabolic changes in an early divergent fungus govern the establishment of a mutualistic symbiosis with endobacteria.</title>
        <authorList>
            <person name="Lastovetsky O.A."/>
            <person name="Gaspar M.L."/>
            <person name="Mondo S.J."/>
            <person name="LaButti K.M."/>
            <person name="Sandor L."/>
            <person name="Grigoriev I.V."/>
            <person name="Henry S.A."/>
            <person name="Pawlowska T.E."/>
        </authorList>
    </citation>
    <scope>NUCLEOTIDE SEQUENCE [LARGE SCALE GENOMIC DNA]</scope>
    <source>
        <strain evidence="1">ATCC 52814</strain>
    </source>
</reference>
<gene>
    <name evidence="1" type="ORF">BCV72DRAFT_136694</name>
</gene>
<dbReference type="VEuPathDB" id="FungiDB:BCV72DRAFT_136694"/>
<dbReference type="EMBL" id="KV921861">
    <property type="protein sequence ID" value="ORE10879.1"/>
    <property type="molecule type" value="Genomic_DNA"/>
</dbReference>
<organism evidence="1">
    <name type="scientific">Rhizopus microsporus var. microsporus</name>
    <dbReference type="NCBI Taxonomy" id="86635"/>
    <lineage>
        <taxon>Eukaryota</taxon>
        <taxon>Fungi</taxon>
        <taxon>Fungi incertae sedis</taxon>
        <taxon>Mucoromycota</taxon>
        <taxon>Mucoromycotina</taxon>
        <taxon>Mucoromycetes</taxon>
        <taxon>Mucorales</taxon>
        <taxon>Mucorineae</taxon>
        <taxon>Rhizopodaceae</taxon>
        <taxon>Rhizopus</taxon>
    </lineage>
</organism>
<evidence type="ECO:0000313" key="1">
    <source>
        <dbReference type="EMBL" id="ORE10879.1"/>
    </source>
</evidence>
<sequence>MCACIYTQTAALYQTCKIKQDSFLYCLFSFIKPQSSKAFVMAFFPLFESLQLKRLEKKKKFYV</sequence>
<protein>
    <submittedName>
        <fullName evidence="1">Uncharacterized protein</fullName>
    </submittedName>
</protein>
<proteinExistence type="predicted"/>
<name>A0A1X0RFT7_RHIZD</name>